<name>V5SIT8_9HYPH</name>
<dbReference type="SMART" id="SM00267">
    <property type="entry name" value="GGDEF"/>
    <property type="match status" value="1"/>
</dbReference>
<keyword evidence="2" id="KW-0812">Transmembrane</keyword>
<feature type="domain" description="EAL" evidence="5">
    <location>
        <begin position="717"/>
        <end position="975"/>
    </location>
</feature>
<evidence type="ECO:0000259" key="6">
    <source>
        <dbReference type="PROSITE" id="PS50887"/>
    </source>
</evidence>
<evidence type="ECO:0008006" key="9">
    <source>
        <dbReference type="Google" id="ProtNLM"/>
    </source>
</evidence>
<evidence type="ECO:0000313" key="7">
    <source>
        <dbReference type="EMBL" id="AHB49995.1"/>
    </source>
</evidence>
<dbReference type="Gene3D" id="3.30.70.270">
    <property type="match status" value="1"/>
</dbReference>
<dbReference type="InterPro" id="IPR035919">
    <property type="entry name" value="EAL_sf"/>
</dbReference>
<feature type="transmembrane region" description="Helical" evidence="2">
    <location>
        <begin position="376"/>
        <end position="401"/>
    </location>
</feature>
<dbReference type="STRING" id="1029756.W911_05505"/>
<dbReference type="NCBIfam" id="TIGR00254">
    <property type="entry name" value="GGDEF"/>
    <property type="match status" value="1"/>
</dbReference>
<feature type="transmembrane region" description="Helical" evidence="2">
    <location>
        <begin position="318"/>
        <end position="341"/>
    </location>
</feature>
<dbReference type="PROSITE" id="PS50883">
    <property type="entry name" value="EAL"/>
    <property type="match status" value="1"/>
</dbReference>
<keyword evidence="2" id="KW-1133">Transmembrane helix</keyword>
<dbReference type="SUPFAM" id="SSF55785">
    <property type="entry name" value="PYP-like sensor domain (PAS domain)"/>
    <property type="match status" value="1"/>
</dbReference>
<dbReference type="PANTHER" id="PTHR44757:SF2">
    <property type="entry name" value="BIOFILM ARCHITECTURE MAINTENANCE PROTEIN MBAA"/>
    <property type="match status" value="1"/>
</dbReference>
<feature type="compositionally biased region" description="Low complexity" evidence="1">
    <location>
        <begin position="1017"/>
        <end position="1053"/>
    </location>
</feature>
<dbReference type="PROSITE" id="PS50112">
    <property type="entry name" value="PAS"/>
    <property type="match status" value="1"/>
</dbReference>
<dbReference type="InterPro" id="IPR013655">
    <property type="entry name" value="PAS_fold_3"/>
</dbReference>
<dbReference type="SMART" id="SM00052">
    <property type="entry name" value="EAL"/>
    <property type="match status" value="1"/>
</dbReference>
<feature type="transmembrane region" description="Helical" evidence="2">
    <location>
        <begin position="269"/>
        <end position="287"/>
    </location>
</feature>
<dbReference type="PANTHER" id="PTHR44757">
    <property type="entry name" value="DIGUANYLATE CYCLASE DGCP"/>
    <property type="match status" value="1"/>
</dbReference>
<feature type="region of interest" description="Disordered" evidence="1">
    <location>
        <begin position="1072"/>
        <end position="1330"/>
    </location>
</feature>
<dbReference type="InterPro" id="IPR000160">
    <property type="entry name" value="GGDEF_dom"/>
</dbReference>
<feature type="compositionally biased region" description="Pro residues" evidence="1">
    <location>
        <begin position="1225"/>
        <end position="1237"/>
    </location>
</feature>
<gene>
    <name evidence="7" type="ORF">W911_05505</name>
</gene>
<feature type="compositionally biased region" description="Pro residues" evidence="1">
    <location>
        <begin position="1130"/>
        <end position="1139"/>
    </location>
</feature>
<reference evidence="7 8" key="1">
    <citation type="journal article" date="2014" name="Genome Announc.">
        <title>Complete Genome Sequence of Hyphomicrobium nitrativorans Strain NL23, a Denitrifying Bacterium Isolated from Biofilm of a Methanol-Fed Denitrification System Treating Seawater at the Montreal Biodome.</title>
        <authorList>
            <person name="Martineau C."/>
            <person name="Villeneuve C."/>
            <person name="Mauffrey F."/>
            <person name="Villemur R."/>
        </authorList>
    </citation>
    <scope>NUCLEOTIDE SEQUENCE [LARGE SCALE GENOMIC DNA]</scope>
    <source>
        <strain evidence="7">NL23</strain>
    </source>
</reference>
<sequence length="1347" mass="144230">MKGWPKPTGRWTRLAGIAPRILPLVALAVMALLAAPGAALALSAIEIVPDQGRIEITTLGELYEGRGDTLQVETAAGADGIAGRMSVSATTSGTNPNWIVFALTNPTDRPVVRWLTAERYSLIGSGIVWPDLDARRIEAVTPSMGFVPERIESDRADIFRIALDPGQTITYVAEMSTERFARLYLWRPLNYETTLSNRQLFNGVMLGVTGLMAIFLTSIFAANHKLIFPASALVAWCTLAYLSVHFGFFHKLFLLKPEANAVYRAATEAALAASLVVFLHVFLRLALWHGLVRMLITVWLVAQFSLIAVAIIDPRLAATFARLSFAFIGAVGAGLILFLALRGQDRALSIVPTWILFLVWIFGAAVALTGQLSGDMVGFGLVSGLVLVLLLIGFTVTQFAFRSAEPMYGAAPSELQARSIAVDASGAAVWEWNARRDEVKVSPAVESLLGLSPGELSTRTDDFTRHVHPADRERFRLALFTVQERRDGKICCDFRIRQADNNYRWFELEAAGVPGTDPRAFKCIGLLRDVTDSKRAHERLLHDAVHDSLTGLPNRELLLDRLEVAMRRAKSEAQIRPTVLVIDIDKFTHVNSSLGLVLADSLLLTIARRLQRHIGPNDTLGRVAGGRFSLLLLADQPVAELAQHAERIRRSLRSPIKIAGQEVVLTGSIGIAVFDGEETSHHDLLKKAEIAMFRAKRAGADRIEVFTPEMQGDQDDRHALEVDLRRVLDKNQLRVAYLPIVYLSTEELAGFEAVVRWDHPKLGTIDPVQHASAIEDSDIVAKIGAYILLRAARDVVVWQKELLRTDAPLFVSVNVSCRHLFRQDVIQEIRHILGRTVVPKGSIRLEVTEQIALENPEQSTEVLEWLRGAGAEIVLDEFGTGYSSLPYLERLPFDTVKIDQALMEAGSVKGGNDSALVRSMVALAHELGKKVLAKGVENDTEVSFLRGIGCEYAQGAYCGDAIPEGDVVKLLASVRVSENKHKPVGVFRPKAKKRRQGKPQQQQGAQAPRKPEAAKVQPQQPAAGNGAQATVAAASPAKANGNNGAMQPPPGAGALPAVATASAVPPLAAGGVAHGKAPSGPGLSQPVRLRDDGLTPTIPLSRRGRPAGDRGQSKPADVPPPNVAATKMMPPGPPPPAPSHAPQSGSGPGAFAAAPPPLPVPLQPAKTRLVDVLPDVPQRAAPEVGSRPPSNAPPMAARAPQTGNGADAPPPTRRSDVPPTRLKDLPPPVSAPPPPMPFAGGAKPVAQSAPSSPPPMPVSDLATTRPILVQPSPPPVPPPTPSPMAAAPPLPPPAAAHAVPPRQPPPKKPTIQGPAVAAKSGRAEPDFSNLPPAIAESLARLAGVARK</sequence>
<dbReference type="Gene3D" id="3.30.450.20">
    <property type="entry name" value="PAS domain"/>
    <property type="match status" value="1"/>
</dbReference>
<organism evidence="7 8">
    <name type="scientific">Hyphomicrobium nitrativorans NL23</name>
    <dbReference type="NCBI Taxonomy" id="1029756"/>
    <lineage>
        <taxon>Bacteria</taxon>
        <taxon>Pseudomonadati</taxon>
        <taxon>Pseudomonadota</taxon>
        <taxon>Alphaproteobacteria</taxon>
        <taxon>Hyphomicrobiales</taxon>
        <taxon>Hyphomicrobiaceae</taxon>
        <taxon>Hyphomicrobium</taxon>
    </lineage>
</organism>
<keyword evidence="2" id="KW-0472">Membrane</keyword>
<feature type="transmembrane region" description="Helical" evidence="2">
    <location>
        <begin position="348"/>
        <end position="370"/>
    </location>
</feature>
<protein>
    <recommendedName>
        <fullName evidence="9">Diguanylate cyclase</fullName>
    </recommendedName>
</protein>
<dbReference type="InterPro" id="IPR000014">
    <property type="entry name" value="PAS"/>
</dbReference>
<dbReference type="CDD" id="cd01949">
    <property type="entry name" value="GGDEF"/>
    <property type="match status" value="1"/>
</dbReference>
<accession>V5SIT8</accession>
<dbReference type="Pfam" id="PF00563">
    <property type="entry name" value="EAL"/>
    <property type="match status" value="1"/>
</dbReference>
<dbReference type="InterPro" id="IPR029787">
    <property type="entry name" value="Nucleotide_cyclase"/>
</dbReference>
<dbReference type="PATRIC" id="fig|1029756.8.peg.1158"/>
<dbReference type="CDD" id="cd00130">
    <property type="entry name" value="PAS"/>
    <property type="match status" value="1"/>
</dbReference>
<dbReference type="SUPFAM" id="SSF55073">
    <property type="entry name" value="Nucleotide cyclase"/>
    <property type="match status" value="1"/>
</dbReference>
<dbReference type="InterPro" id="IPR035965">
    <property type="entry name" value="PAS-like_dom_sf"/>
</dbReference>
<dbReference type="CDD" id="cd01948">
    <property type="entry name" value="EAL"/>
    <property type="match status" value="1"/>
</dbReference>
<dbReference type="InterPro" id="IPR052155">
    <property type="entry name" value="Biofilm_reg_signaling"/>
</dbReference>
<evidence type="ECO:0000256" key="1">
    <source>
        <dbReference type="SAM" id="MobiDB-lite"/>
    </source>
</evidence>
<dbReference type="InterPro" id="IPR001633">
    <property type="entry name" value="EAL_dom"/>
</dbReference>
<evidence type="ECO:0000313" key="8">
    <source>
        <dbReference type="Proteomes" id="UP000018542"/>
    </source>
</evidence>
<feature type="transmembrane region" description="Helical" evidence="2">
    <location>
        <begin position="200"/>
        <end position="220"/>
    </location>
</feature>
<evidence type="ECO:0000256" key="2">
    <source>
        <dbReference type="SAM" id="Phobius"/>
    </source>
</evidence>
<feature type="domain" description="PAC" evidence="4">
    <location>
        <begin position="490"/>
        <end position="542"/>
    </location>
</feature>
<dbReference type="Gene3D" id="3.20.20.450">
    <property type="entry name" value="EAL domain"/>
    <property type="match status" value="1"/>
</dbReference>
<dbReference type="RefSeq" id="WP_023786502.1">
    <property type="nucleotide sequence ID" value="NC_022997.1"/>
</dbReference>
<dbReference type="Pfam" id="PF00990">
    <property type="entry name" value="GGDEF"/>
    <property type="match status" value="1"/>
</dbReference>
<dbReference type="Pfam" id="PF08447">
    <property type="entry name" value="PAS_3"/>
    <property type="match status" value="1"/>
</dbReference>
<evidence type="ECO:0000259" key="3">
    <source>
        <dbReference type="PROSITE" id="PS50112"/>
    </source>
</evidence>
<dbReference type="HOGENOM" id="CLU_000445_70_49_5"/>
<dbReference type="KEGG" id="hni:W911_05505"/>
<dbReference type="SMART" id="SM00091">
    <property type="entry name" value="PAS"/>
    <property type="match status" value="1"/>
</dbReference>
<feature type="domain" description="PAS" evidence="3">
    <location>
        <begin position="441"/>
        <end position="486"/>
    </location>
</feature>
<dbReference type="PROSITE" id="PS50887">
    <property type="entry name" value="GGDEF"/>
    <property type="match status" value="1"/>
</dbReference>
<dbReference type="InterPro" id="IPR000700">
    <property type="entry name" value="PAS-assoc_C"/>
</dbReference>
<keyword evidence="8" id="KW-1185">Reference proteome</keyword>
<proteinExistence type="predicted"/>
<feature type="compositionally biased region" description="Basic and acidic residues" evidence="1">
    <location>
        <begin position="1213"/>
        <end position="1224"/>
    </location>
</feature>
<feature type="transmembrane region" description="Helical" evidence="2">
    <location>
        <begin position="227"/>
        <end position="249"/>
    </location>
</feature>
<evidence type="ECO:0000259" key="5">
    <source>
        <dbReference type="PROSITE" id="PS50883"/>
    </source>
</evidence>
<dbReference type="InterPro" id="IPR043128">
    <property type="entry name" value="Rev_trsase/Diguanyl_cyclase"/>
</dbReference>
<feature type="compositionally biased region" description="Low complexity" evidence="1">
    <location>
        <begin position="1140"/>
        <end position="1153"/>
    </location>
</feature>
<dbReference type="EMBL" id="CP006912">
    <property type="protein sequence ID" value="AHB49995.1"/>
    <property type="molecule type" value="Genomic_DNA"/>
</dbReference>
<dbReference type="PROSITE" id="PS50113">
    <property type="entry name" value="PAC"/>
    <property type="match status" value="1"/>
</dbReference>
<evidence type="ECO:0000259" key="4">
    <source>
        <dbReference type="PROSITE" id="PS50113"/>
    </source>
</evidence>
<feature type="domain" description="GGDEF" evidence="6">
    <location>
        <begin position="575"/>
        <end position="708"/>
    </location>
</feature>
<feature type="compositionally biased region" description="Pro residues" evidence="1">
    <location>
        <begin position="1271"/>
        <end position="1294"/>
    </location>
</feature>
<feature type="region of interest" description="Disordered" evidence="1">
    <location>
        <begin position="982"/>
        <end position="1053"/>
    </location>
</feature>
<feature type="transmembrane region" description="Helical" evidence="2">
    <location>
        <begin position="294"/>
        <end position="312"/>
    </location>
</feature>
<dbReference type="SUPFAM" id="SSF141868">
    <property type="entry name" value="EAL domain-like"/>
    <property type="match status" value="1"/>
</dbReference>
<dbReference type="Proteomes" id="UP000018542">
    <property type="component" value="Chromosome"/>
</dbReference>
<feature type="compositionally biased region" description="Low complexity" evidence="1">
    <location>
        <begin position="998"/>
        <end position="1008"/>
    </location>
</feature>